<protein>
    <submittedName>
        <fullName evidence="1">Uncharacterized protein</fullName>
    </submittedName>
</protein>
<dbReference type="EMBL" id="MF805809">
    <property type="protein sequence ID" value="ATI15840.1"/>
    <property type="molecule type" value="Genomic_DNA"/>
</dbReference>
<organism evidence="1 2">
    <name type="scientific">Escherichia phage vB_EcoM_PHB05</name>
    <dbReference type="NCBI Taxonomy" id="2041347"/>
    <lineage>
        <taxon>Viruses</taxon>
        <taxon>Duplodnaviria</taxon>
        <taxon>Heunggongvirae</taxon>
        <taxon>Uroviricota</taxon>
        <taxon>Caudoviricetes</taxon>
        <taxon>Stephanstirmvirinae</taxon>
        <taxon>Justusliebigvirus</taxon>
        <taxon>Justusliebigvirus PHB05</taxon>
    </lineage>
</organism>
<dbReference type="GeneID" id="62611810"/>
<evidence type="ECO:0000313" key="1">
    <source>
        <dbReference type="EMBL" id="ATI15840.1"/>
    </source>
</evidence>
<sequence>MNQTMQTIYRVILGEFHVVKSTLNYEEAKENFLLWVEAFSEVEKVSYNCVTLTADHVPVLEFIKK</sequence>
<accession>A0A291LA78</accession>
<reference evidence="1 2" key="1">
    <citation type="submission" date="2017-09" db="EMBL/GenBank/DDBJ databases">
        <title>Phage vB_EcoM_PHB05 against multidrug-resistant shiga toxin-producing Escherichia.</title>
        <authorList>
            <person name="Chen Y."/>
            <person name="Song J."/>
            <person name="Wu B."/>
        </authorList>
    </citation>
    <scope>NUCLEOTIDE SEQUENCE [LARGE SCALE GENOMIC DNA]</scope>
    <source>
        <strain evidence="1">Wastewater</strain>
    </source>
</reference>
<dbReference type="Proteomes" id="UP000230824">
    <property type="component" value="Segment"/>
</dbReference>
<keyword evidence="2" id="KW-1185">Reference proteome</keyword>
<evidence type="ECO:0000313" key="2">
    <source>
        <dbReference type="Proteomes" id="UP000230824"/>
    </source>
</evidence>
<dbReference type="KEGG" id="vg:62611810"/>
<name>A0A291LA78_9CAUD</name>
<dbReference type="RefSeq" id="YP_009984466.1">
    <property type="nucleotide sequence ID" value="NC_052652.1"/>
</dbReference>
<proteinExistence type="predicted"/>